<reference evidence="5" key="1">
    <citation type="journal article" date="2023" name="J. Hazard. Mater.">
        <title>Anaerobic biodegradation of pyrene and benzo[a]pyrene by a new sulfate-reducing Desulforamulus aquiferis strain DSA.</title>
        <authorList>
            <person name="Zhang Z."/>
            <person name="Sun J."/>
            <person name="Gong X."/>
            <person name="Wang C."/>
            <person name="Wang H."/>
        </authorList>
    </citation>
    <scope>NUCLEOTIDE SEQUENCE</scope>
    <source>
        <strain evidence="5">DSA</strain>
    </source>
</reference>
<dbReference type="RefSeq" id="WP_304541701.1">
    <property type="nucleotide sequence ID" value="NZ_JARPTC010000006.1"/>
</dbReference>
<feature type="domain" description="Methyl-accepting transducer" evidence="4">
    <location>
        <begin position="40"/>
        <end position="262"/>
    </location>
</feature>
<evidence type="ECO:0000259" key="4">
    <source>
        <dbReference type="PROSITE" id="PS50111"/>
    </source>
</evidence>
<dbReference type="GO" id="GO:0004888">
    <property type="term" value="F:transmembrane signaling receptor activity"/>
    <property type="evidence" value="ECO:0007669"/>
    <property type="project" value="InterPro"/>
</dbReference>
<dbReference type="InterPro" id="IPR004089">
    <property type="entry name" value="MCPsignal_dom"/>
</dbReference>
<dbReference type="SUPFAM" id="SSF58104">
    <property type="entry name" value="Methyl-accepting chemotaxis protein (MCP) signaling domain"/>
    <property type="match status" value="1"/>
</dbReference>
<evidence type="ECO:0000256" key="2">
    <source>
        <dbReference type="ARBA" id="ARBA00029447"/>
    </source>
</evidence>
<keyword evidence="6" id="KW-1185">Reference proteome</keyword>
<dbReference type="GO" id="GO:0006935">
    <property type="term" value="P:chemotaxis"/>
    <property type="evidence" value="ECO:0007669"/>
    <property type="project" value="InterPro"/>
</dbReference>
<dbReference type="AlphaFoldDB" id="A0AAW7ZAH2"/>
<dbReference type="GO" id="GO:0007165">
    <property type="term" value="P:signal transduction"/>
    <property type="evidence" value="ECO:0007669"/>
    <property type="project" value="UniProtKB-KW"/>
</dbReference>
<accession>A0AAW7ZAH2</accession>
<keyword evidence="1 3" id="KW-0807">Transducer</keyword>
<dbReference type="PANTHER" id="PTHR32089:SF112">
    <property type="entry name" value="LYSOZYME-LIKE PROTEIN-RELATED"/>
    <property type="match status" value="1"/>
</dbReference>
<dbReference type="InterPro" id="IPR004090">
    <property type="entry name" value="Chemotax_Me-accpt_rcpt"/>
</dbReference>
<evidence type="ECO:0000256" key="3">
    <source>
        <dbReference type="PROSITE-ProRule" id="PRU00284"/>
    </source>
</evidence>
<name>A0AAW7ZAH2_9FIRM</name>
<dbReference type="Gene3D" id="1.20.120.30">
    <property type="entry name" value="Aspartate receptor, ligand-binding domain"/>
    <property type="match status" value="1"/>
</dbReference>
<dbReference type="PROSITE" id="PS50111">
    <property type="entry name" value="CHEMOTAXIS_TRANSDUC_2"/>
    <property type="match status" value="1"/>
</dbReference>
<reference evidence="5" key="2">
    <citation type="submission" date="2023-03" db="EMBL/GenBank/DDBJ databases">
        <authorList>
            <person name="Zhang Z."/>
        </authorList>
    </citation>
    <scope>NUCLEOTIDE SEQUENCE</scope>
    <source>
        <strain evidence="5">DSA</strain>
    </source>
</reference>
<dbReference type="SMART" id="SM00283">
    <property type="entry name" value="MA"/>
    <property type="match status" value="1"/>
</dbReference>
<evidence type="ECO:0000313" key="6">
    <source>
        <dbReference type="Proteomes" id="UP001172911"/>
    </source>
</evidence>
<evidence type="ECO:0000256" key="1">
    <source>
        <dbReference type="ARBA" id="ARBA00023224"/>
    </source>
</evidence>
<sequence>MLPKFFSSSKKVGITSKSFQSYADFSNALNIFSLTHTELISFRAMLAVQEITHNTSELASMSEEMAATTEEVSSSIQEINSHMQETATSSEDNVKKIEFLAKLQGETNLTLNEMVSNANQLSSQIVFINDISQSISDIADQTNLLALNAAIEAARAGEQGRGFAVVADEVRKLADKTKGAVGNVAQIATEMNEKANVTGQNVSSVKDSFTQYIDSSEEVADTIRKGSRQVDECAGMLEAISSAAQQQTAVAENLSAVAENISKNTETIGKLLRHEADNLCKVLTPALVISDSQSMGTVLAARLVDHANFLRKVMNEAGQGNRVASYTECNFGKWYEANRKEYSHIKAFTEVDEPHQRVHIAAEKLSQGCTSENAQALINASVDLLGVFIKLYEEFKDK</sequence>
<protein>
    <submittedName>
        <fullName evidence="5">Methyl-accepting chemotaxis protein</fullName>
    </submittedName>
</protein>
<proteinExistence type="inferred from homology"/>
<dbReference type="Gene3D" id="1.10.287.950">
    <property type="entry name" value="Methyl-accepting chemotaxis protein"/>
    <property type="match status" value="1"/>
</dbReference>
<comment type="caution">
    <text evidence="5">The sequence shown here is derived from an EMBL/GenBank/DDBJ whole genome shotgun (WGS) entry which is preliminary data.</text>
</comment>
<dbReference type="Proteomes" id="UP001172911">
    <property type="component" value="Unassembled WGS sequence"/>
</dbReference>
<organism evidence="5 6">
    <name type="scientific">Desulforamulus aquiferis</name>
    <dbReference type="NCBI Taxonomy" id="1397668"/>
    <lineage>
        <taxon>Bacteria</taxon>
        <taxon>Bacillati</taxon>
        <taxon>Bacillota</taxon>
        <taxon>Clostridia</taxon>
        <taxon>Eubacteriales</taxon>
        <taxon>Peptococcaceae</taxon>
        <taxon>Desulforamulus</taxon>
    </lineage>
</organism>
<evidence type="ECO:0000313" key="5">
    <source>
        <dbReference type="EMBL" id="MDO7786634.1"/>
    </source>
</evidence>
<comment type="similarity">
    <text evidence="2">Belongs to the methyl-accepting chemotaxis (MCP) protein family.</text>
</comment>
<dbReference type="InterPro" id="IPR025991">
    <property type="entry name" value="Chemoreceptor_zinc-bind_dom"/>
</dbReference>
<dbReference type="PANTHER" id="PTHR32089">
    <property type="entry name" value="METHYL-ACCEPTING CHEMOTAXIS PROTEIN MCPB"/>
    <property type="match status" value="1"/>
</dbReference>
<dbReference type="Pfam" id="PF13682">
    <property type="entry name" value="CZB"/>
    <property type="match status" value="1"/>
</dbReference>
<dbReference type="EMBL" id="JARPTC010000006">
    <property type="protein sequence ID" value="MDO7786634.1"/>
    <property type="molecule type" value="Genomic_DNA"/>
</dbReference>
<dbReference type="Pfam" id="PF00015">
    <property type="entry name" value="MCPsignal"/>
    <property type="match status" value="1"/>
</dbReference>
<dbReference type="PRINTS" id="PR00260">
    <property type="entry name" value="CHEMTRNSDUCR"/>
</dbReference>
<gene>
    <name evidence="5" type="ORF">P6N53_05280</name>
</gene>
<dbReference type="GO" id="GO:0016020">
    <property type="term" value="C:membrane"/>
    <property type="evidence" value="ECO:0007669"/>
    <property type="project" value="InterPro"/>
</dbReference>